<evidence type="ECO:0000256" key="6">
    <source>
        <dbReference type="ARBA" id="ARBA00022643"/>
    </source>
</evidence>
<evidence type="ECO:0000256" key="13">
    <source>
        <dbReference type="ARBA" id="ARBA00023075"/>
    </source>
</evidence>
<evidence type="ECO:0000256" key="17">
    <source>
        <dbReference type="PIRNR" id="PIRNR009437"/>
    </source>
</evidence>
<name>A0A1K1MP56_9FLAO</name>
<keyword evidence="3" id="KW-0997">Cell inner membrane</keyword>
<comment type="function">
    <text evidence="16">NQR complex catalyzes the reduction of ubiquinone-1 to ubiquinol by two successive reactions, coupled with the transport of Na(+) ions from the cytoplasm to the periplasm. NqrA to NqrE are probably involved in the second step, the conversion of ubisemiquinone to ubiquinol.</text>
</comment>
<dbReference type="GO" id="GO:0016655">
    <property type="term" value="F:oxidoreductase activity, acting on NAD(P)H, quinone or similar compound as acceptor"/>
    <property type="evidence" value="ECO:0007669"/>
    <property type="project" value="UniProtKB-UniRule"/>
</dbReference>
<dbReference type="AlphaFoldDB" id="A0A1K1MP56"/>
<dbReference type="STRING" id="1150368.SAMN02927921_00696"/>
<evidence type="ECO:0000256" key="12">
    <source>
        <dbReference type="ARBA" id="ARBA00023065"/>
    </source>
</evidence>
<evidence type="ECO:0000256" key="1">
    <source>
        <dbReference type="ARBA" id="ARBA00022448"/>
    </source>
</evidence>
<dbReference type="EC" id="7.2.1.1" evidence="16 17"/>
<dbReference type="NCBIfam" id="TIGR01938">
    <property type="entry name" value="nqrC"/>
    <property type="match status" value="1"/>
</dbReference>
<keyword evidence="15 16" id="KW-0739">Sodium transport</keyword>
<evidence type="ECO:0000256" key="10">
    <source>
        <dbReference type="ARBA" id="ARBA00023027"/>
    </source>
</evidence>
<evidence type="ECO:0000256" key="16">
    <source>
        <dbReference type="HAMAP-Rule" id="MF_00427"/>
    </source>
</evidence>
<dbReference type="HAMAP" id="MF_00427">
    <property type="entry name" value="NqrC"/>
    <property type="match status" value="1"/>
</dbReference>
<keyword evidence="2 16" id="KW-1003">Cell membrane</keyword>
<evidence type="ECO:0000256" key="11">
    <source>
        <dbReference type="ARBA" id="ARBA00023053"/>
    </source>
</evidence>
<keyword evidence="20" id="KW-1185">Reference proteome</keyword>
<keyword evidence="1 16" id="KW-0813">Transport</keyword>
<comment type="similarity">
    <text evidence="16 17">Belongs to the NqrC family.</text>
</comment>
<dbReference type="PANTHER" id="PTHR37838">
    <property type="entry name" value="NA(+)-TRANSLOCATING NADH-QUINONE REDUCTASE SUBUNIT C"/>
    <property type="match status" value="1"/>
</dbReference>
<keyword evidence="8 16" id="KW-1278">Translocase</keyword>
<keyword evidence="13 16" id="KW-0830">Ubiquinone</keyword>
<evidence type="ECO:0000256" key="5">
    <source>
        <dbReference type="ARBA" id="ARBA00022630"/>
    </source>
</evidence>
<reference evidence="19 20" key="1">
    <citation type="submission" date="2016-11" db="EMBL/GenBank/DDBJ databases">
        <authorList>
            <person name="Jaros S."/>
            <person name="Januszkiewicz K."/>
            <person name="Wedrychowicz H."/>
        </authorList>
    </citation>
    <scope>NUCLEOTIDE SEQUENCE [LARGE SCALE GENOMIC DNA]</scope>
    <source>
        <strain evidence="19 20">CGMCC 1.12145</strain>
    </source>
</reference>
<dbReference type="GO" id="GO:0006814">
    <property type="term" value="P:sodium ion transport"/>
    <property type="evidence" value="ECO:0007669"/>
    <property type="project" value="UniProtKB-UniRule"/>
</dbReference>
<keyword evidence="7 16" id="KW-0812">Transmembrane</keyword>
<dbReference type="EMBL" id="FPJE01000003">
    <property type="protein sequence ID" value="SFW24935.1"/>
    <property type="molecule type" value="Genomic_DNA"/>
</dbReference>
<dbReference type="Pfam" id="PF04205">
    <property type="entry name" value="FMN_bind"/>
    <property type="match status" value="1"/>
</dbReference>
<sequence length="237" mass="26339">MNRESNTYTFIFAIGMVVVVAFLLAFAATSLKPKQDENVRKEKMQNILKTIGVEVEREAAEGKYKDYIKEELSLESDGSVDEGTDAFDVDLNKELKLPVEEQHFPIYIADVDGTKYYIVPLRGAGLWDAIWGYVALKDDLNTIEGVTFDHKGETPGLGAEITQPWFQAQFEGKKIFDDNDELVGVKVSKGSGTKGDNEVDAISGATITGNGVTAMIKERLSHYLPYFKKQKTQLALN</sequence>
<dbReference type="PANTHER" id="PTHR37838:SF1">
    <property type="entry name" value="NA(+)-TRANSLOCATING NADH-QUINONE REDUCTASE SUBUNIT C"/>
    <property type="match status" value="1"/>
</dbReference>
<comment type="caution">
    <text evidence="16">Lacks conserved residue(s) required for the propagation of feature annotation.</text>
</comment>
<keyword evidence="4 16" id="KW-0597">Phosphoprotein</keyword>
<keyword evidence="12 16" id="KW-0406">Ion transport</keyword>
<dbReference type="GO" id="GO:0010181">
    <property type="term" value="F:FMN binding"/>
    <property type="evidence" value="ECO:0007669"/>
    <property type="project" value="UniProtKB-UniRule"/>
</dbReference>
<organism evidence="19 20">
    <name type="scientific">Sinomicrobium oceani</name>
    <dbReference type="NCBI Taxonomy" id="1150368"/>
    <lineage>
        <taxon>Bacteria</taxon>
        <taxon>Pseudomonadati</taxon>
        <taxon>Bacteroidota</taxon>
        <taxon>Flavobacteriia</taxon>
        <taxon>Flavobacteriales</taxon>
        <taxon>Flavobacteriaceae</taxon>
        <taxon>Sinomicrobium</taxon>
    </lineage>
</organism>
<dbReference type="InterPro" id="IPR010204">
    <property type="entry name" value="NqrC"/>
</dbReference>
<evidence type="ECO:0000259" key="18">
    <source>
        <dbReference type="SMART" id="SM00900"/>
    </source>
</evidence>
<keyword evidence="6 16" id="KW-0288">FMN</keyword>
<evidence type="ECO:0000313" key="20">
    <source>
        <dbReference type="Proteomes" id="UP000182248"/>
    </source>
</evidence>
<dbReference type="OrthoDB" id="9813828at2"/>
<feature type="transmembrane region" description="Helical" evidence="16">
    <location>
        <begin position="6"/>
        <end position="31"/>
    </location>
</feature>
<protein>
    <recommendedName>
        <fullName evidence="16 17">Na(+)-translocating NADH-quinone reductase subunit C</fullName>
        <shortName evidence="16 17">Na(+)-NQR subunit C</shortName>
        <shortName evidence="16 17">Na(+)-translocating NQR subunit C</shortName>
        <ecNumber evidence="16 17">7.2.1.1</ecNumber>
    </recommendedName>
    <alternativeName>
        <fullName evidence="16 17">NQR complex subunit C</fullName>
    </alternativeName>
    <alternativeName>
        <fullName evidence="16 17">NQR-1 subunit C</fullName>
    </alternativeName>
</protein>
<dbReference type="PIRSF" id="PIRSF009437">
    <property type="entry name" value="NQR-1_subunit_C"/>
    <property type="match status" value="1"/>
</dbReference>
<keyword evidence="10 16" id="KW-0520">NAD</keyword>
<evidence type="ECO:0000256" key="9">
    <source>
        <dbReference type="ARBA" id="ARBA00022989"/>
    </source>
</evidence>
<evidence type="ECO:0000256" key="8">
    <source>
        <dbReference type="ARBA" id="ARBA00022967"/>
    </source>
</evidence>
<evidence type="ECO:0000256" key="15">
    <source>
        <dbReference type="ARBA" id="ARBA00023201"/>
    </source>
</evidence>
<gene>
    <name evidence="16" type="primary">nqrC</name>
    <name evidence="19" type="ORF">SAMN02927921_00696</name>
</gene>
<dbReference type="Proteomes" id="UP000182248">
    <property type="component" value="Unassembled WGS sequence"/>
</dbReference>
<evidence type="ECO:0000256" key="14">
    <source>
        <dbReference type="ARBA" id="ARBA00023136"/>
    </source>
</evidence>
<evidence type="ECO:0000313" key="19">
    <source>
        <dbReference type="EMBL" id="SFW24935.1"/>
    </source>
</evidence>
<feature type="modified residue" description="FMN phosphoryl threonine" evidence="16">
    <location>
        <position position="206"/>
    </location>
</feature>
<accession>A0A1K1MP56</accession>
<dbReference type="GO" id="GO:0005886">
    <property type="term" value="C:plasma membrane"/>
    <property type="evidence" value="ECO:0007669"/>
    <property type="project" value="UniProtKB-SubCell"/>
</dbReference>
<dbReference type="SMART" id="SM00900">
    <property type="entry name" value="FMN_bind"/>
    <property type="match status" value="1"/>
</dbReference>
<comment type="catalytic activity">
    <reaction evidence="16 17">
        <text>a ubiquinone + n Na(+)(in) + NADH + H(+) = a ubiquinol + n Na(+)(out) + NAD(+)</text>
        <dbReference type="Rhea" id="RHEA:47748"/>
        <dbReference type="Rhea" id="RHEA-COMP:9565"/>
        <dbReference type="Rhea" id="RHEA-COMP:9566"/>
        <dbReference type="ChEBI" id="CHEBI:15378"/>
        <dbReference type="ChEBI" id="CHEBI:16389"/>
        <dbReference type="ChEBI" id="CHEBI:17976"/>
        <dbReference type="ChEBI" id="CHEBI:29101"/>
        <dbReference type="ChEBI" id="CHEBI:57540"/>
        <dbReference type="ChEBI" id="CHEBI:57945"/>
        <dbReference type="EC" id="7.2.1.1"/>
    </reaction>
</comment>
<keyword evidence="14 16" id="KW-0472">Membrane</keyword>
<evidence type="ECO:0000256" key="2">
    <source>
        <dbReference type="ARBA" id="ARBA00022475"/>
    </source>
</evidence>
<comment type="subcellular location">
    <subcellularLocation>
        <location evidence="16">Cell membrane</location>
        <topology evidence="16">Single-pass membrane protein</topology>
    </subcellularLocation>
</comment>
<keyword evidence="5 16" id="KW-0285">Flavoprotein</keyword>
<feature type="domain" description="FMN-binding" evidence="18">
    <location>
        <begin position="125"/>
        <end position="223"/>
    </location>
</feature>
<dbReference type="RefSeq" id="WP_072315978.1">
    <property type="nucleotide sequence ID" value="NZ_FPJE01000003.1"/>
</dbReference>
<keyword evidence="11 16" id="KW-0915">Sodium</keyword>
<evidence type="ECO:0000256" key="3">
    <source>
        <dbReference type="ARBA" id="ARBA00022519"/>
    </source>
</evidence>
<comment type="subunit">
    <text evidence="16 17">Composed of six subunits; NqrA, NqrB, NqrC, NqrD, NqrE and NqrF.</text>
</comment>
<proteinExistence type="inferred from homology"/>
<dbReference type="InterPro" id="IPR007329">
    <property type="entry name" value="FMN-bd"/>
</dbReference>
<keyword evidence="9 16" id="KW-1133">Transmembrane helix</keyword>
<comment type="cofactor">
    <cofactor evidence="16 17">
        <name>FMN</name>
        <dbReference type="ChEBI" id="CHEBI:58210"/>
    </cofactor>
</comment>
<evidence type="ECO:0000256" key="4">
    <source>
        <dbReference type="ARBA" id="ARBA00022553"/>
    </source>
</evidence>
<evidence type="ECO:0000256" key="7">
    <source>
        <dbReference type="ARBA" id="ARBA00022692"/>
    </source>
</evidence>